<dbReference type="EMBL" id="JBGBPQ010000001">
    <property type="protein sequence ID" value="KAL1530759.1"/>
    <property type="molecule type" value="Genomic_DNA"/>
</dbReference>
<gene>
    <name evidence="1" type="ORF">AB1Y20_001658</name>
</gene>
<evidence type="ECO:0000313" key="1">
    <source>
        <dbReference type="EMBL" id="KAL1530759.1"/>
    </source>
</evidence>
<evidence type="ECO:0008006" key="3">
    <source>
        <dbReference type="Google" id="ProtNLM"/>
    </source>
</evidence>
<dbReference type="SUPFAM" id="SSF51905">
    <property type="entry name" value="FAD/NAD(P)-binding domain"/>
    <property type="match status" value="1"/>
</dbReference>
<dbReference type="AlphaFoldDB" id="A0AB34K8E1"/>
<dbReference type="GO" id="GO:0016491">
    <property type="term" value="F:oxidoreductase activity"/>
    <property type="evidence" value="ECO:0007669"/>
    <property type="project" value="TreeGrafter"/>
</dbReference>
<dbReference type="Pfam" id="PF13450">
    <property type="entry name" value="NAD_binding_8"/>
    <property type="match status" value="1"/>
</dbReference>
<protein>
    <recommendedName>
        <fullName evidence="3">Prenylcysteine lyase domain-containing protein</fullName>
    </recommendedName>
</protein>
<sequence>MASGSRRRIGVLGAGASGMAAAWSLSRFPERYEVHVIEPGEEAGGVACSLRRSLGGGGENEVGVSINYGVQGGNSKAHQNTIEMLRLFGMDASPAELAVSFGKGEHNWKNYERKPLQTRLKGETARFGVVIKWIARLEFITIFLSIDFVLRLCLFSDAFRHRMVYPLVALFFGTGNQTPKVSAAVIARVFRDPSLALFEYDPEYLLSQAPKTIAFPELRELYSRMRQQAEATGGCTFHMRTQASRVRRTAHGVLVSLEAAPSTWRAGSDQTSGDRTPATTTGEGWELALDEVIFACPANVALKILAEDASLAERWVLGSVEYFHDLTVTHTDHEYMQRHAEVDERAMYYIKTYDEKPECCEMGTSQRCRRLATKATGSTRQSSSIEMIRTFGQSTRWTRRRSWTSRGGLHSLTRSNISDG</sequence>
<organism evidence="1 2">
    <name type="scientific">Prymnesium parvum</name>
    <name type="common">Toxic golden alga</name>
    <dbReference type="NCBI Taxonomy" id="97485"/>
    <lineage>
        <taxon>Eukaryota</taxon>
        <taxon>Haptista</taxon>
        <taxon>Haptophyta</taxon>
        <taxon>Prymnesiophyceae</taxon>
        <taxon>Prymnesiales</taxon>
        <taxon>Prymnesiaceae</taxon>
        <taxon>Prymnesium</taxon>
    </lineage>
</organism>
<dbReference type="Gene3D" id="3.50.50.60">
    <property type="entry name" value="FAD/NAD(P)-binding domain"/>
    <property type="match status" value="1"/>
</dbReference>
<accession>A0AB34K8E1</accession>
<reference evidence="1 2" key="1">
    <citation type="journal article" date="2024" name="Science">
        <title>Giant polyketide synthase enzymes in the biosynthesis of giant marine polyether toxins.</title>
        <authorList>
            <person name="Fallon T.R."/>
            <person name="Shende V.V."/>
            <person name="Wierzbicki I.H."/>
            <person name="Pendleton A.L."/>
            <person name="Watervoot N.F."/>
            <person name="Auber R.P."/>
            <person name="Gonzalez D.J."/>
            <person name="Wisecaver J.H."/>
            <person name="Moore B.S."/>
        </authorList>
    </citation>
    <scope>NUCLEOTIDE SEQUENCE [LARGE SCALE GENOMIC DNA]</scope>
    <source>
        <strain evidence="1 2">12B1</strain>
    </source>
</reference>
<dbReference type="Proteomes" id="UP001515480">
    <property type="component" value="Unassembled WGS sequence"/>
</dbReference>
<dbReference type="PANTHER" id="PTHR42923:SF20">
    <property type="entry name" value="FLAVIN-CONTAINING AMINE OXIDASEDEHYDROGENASE"/>
    <property type="match status" value="1"/>
</dbReference>
<evidence type="ECO:0000313" key="2">
    <source>
        <dbReference type="Proteomes" id="UP001515480"/>
    </source>
</evidence>
<dbReference type="PANTHER" id="PTHR42923">
    <property type="entry name" value="PROTOPORPHYRINOGEN OXIDASE"/>
    <property type="match status" value="1"/>
</dbReference>
<proteinExistence type="predicted"/>
<name>A0AB34K8E1_PRYPA</name>
<dbReference type="InterPro" id="IPR036188">
    <property type="entry name" value="FAD/NAD-bd_sf"/>
</dbReference>
<dbReference type="InterPro" id="IPR050464">
    <property type="entry name" value="Zeta_carotene_desat/Oxidored"/>
</dbReference>
<keyword evidence="2" id="KW-1185">Reference proteome</keyword>
<comment type="caution">
    <text evidence="1">The sequence shown here is derived from an EMBL/GenBank/DDBJ whole genome shotgun (WGS) entry which is preliminary data.</text>
</comment>